<dbReference type="InterPro" id="IPR020846">
    <property type="entry name" value="MFS_dom"/>
</dbReference>
<evidence type="ECO:0000256" key="2">
    <source>
        <dbReference type="ARBA" id="ARBA00022692"/>
    </source>
</evidence>
<accession>A0AB34FQT2</accession>
<keyword evidence="3 5" id="KW-1133">Transmembrane helix</keyword>
<dbReference type="GO" id="GO:0005886">
    <property type="term" value="C:plasma membrane"/>
    <property type="evidence" value="ECO:0007669"/>
    <property type="project" value="TreeGrafter"/>
</dbReference>
<evidence type="ECO:0000256" key="1">
    <source>
        <dbReference type="ARBA" id="ARBA00004141"/>
    </source>
</evidence>
<evidence type="ECO:0000259" key="6">
    <source>
        <dbReference type="PROSITE" id="PS50850"/>
    </source>
</evidence>
<evidence type="ECO:0000256" key="3">
    <source>
        <dbReference type="ARBA" id="ARBA00022989"/>
    </source>
</evidence>
<dbReference type="Gene3D" id="1.20.1720.10">
    <property type="entry name" value="Multidrug resistance protein D"/>
    <property type="match status" value="1"/>
</dbReference>
<feature type="transmembrane region" description="Helical" evidence="5">
    <location>
        <begin position="75"/>
        <end position="93"/>
    </location>
</feature>
<comment type="subcellular location">
    <subcellularLocation>
        <location evidence="1">Membrane</location>
        <topology evidence="1">Multi-pass membrane protein</topology>
    </subcellularLocation>
</comment>
<dbReference type="EMBL" id="JAQHRD010000005">
    <property type="protein sequence ID" value="KAJ6440717.1"/>
    <property type="molecule type" value="Genomic_DNA"/>
</dbReference>
<keyword evidence="2 5" id="KW-0812">Transmembrane</keyword>
<dbReference type="Pfam" id="PF07690">
    <property type="entry name" value="MFS_1"/>
    <property type="match status" value="1"/>
</dbReference>
<dbReference type="PANTHER" id="PTHR23502:SF60">
    <property type="entry name" value="MAJOR FACILITATOR SUPERFAMILY (MFS) PROFILE DOMAIN-CONTAINING PROTEIN-RELATED"/>
    <property type="match status" value="1"/>
</dbReference>
<evidence type="ECO:0000313" key="7">
    <source>
        <dbReference type="EMBL" id="KAJ6440717.1"/>
    </source>
</evidence>
<dbReference type="AlphaFoldDB" id="A0AB34FQT2"/>
<comment type="caution">
    <text evidence="7">The sequence shown here is derived from an EMBL/GenBank/DDBJ whole genome shotgun (WGS) entry which is preliminary data.</text>
</comment>
<dbReference type="PROSITE" id="PS50850">
    <property type="entry name" value="MFS"/>
    <property type="match status" value="1"/>
</dbReference>
<gene>
    <name evidence="7" type="ORF">O9K51_06507</name>
</gene>
<feature type="transmembrane region" description="Helical" evidence="5">
    <location>
        <begin position="134"/>
        <end position="155"/>
    </location>
</feature>
<dbReference type="InterPro" id="IPR036259">
    <property type="entry name" value="MFS_trans_sf"/>
</dbReference>
<reference evidence="7" key="1">
    <citation type="submission" date="2023-01" db="EMBL/GenBank/DDBJ databases">
        <title>The growth and conidiation of Purpureocillium lavendulum are regulated by nitrogen source and histone H3K14 acetylation.</title>
        <authorList>
            <person name="Tang P."/>
            <person name="Han J."/>
            <person name="Zhang C."/>
            <person name="Tang P."/>
            <person name="Qi F."/>
            <person name="Zhang K."/>
            <person name="Liang L."/>
        </authorList>
    </citation>
    <scope>NUCLEOTIDE SEQUENCE</scope>
    <source>
        <strain evidence="7">YMF1.00683</strain>
    </source>
</reference>
<dbReference type="GO" id="GO:0022857">
    <property type="term" value="F:transmembrane transporter activity"/>
    <property type="evidence" value="ECO:0007669"/>
    <property type="project" value="InterPro"/>
</dbReference>
<protein>
    <submittedName>
        <fullName evidence="7">MFS general substrate transporter</fullName>
    </submittedName>
</protein>
<dbReference type="SUPFAM" id="SSF103473">
    <property type="entry name" value="MFS general substrate transporter"/>
    <property type="match status" value="1"/>
</dbReference>
<organism evidence="7 8">
    <name type="scientific">Purpureocillium lavendulum</name>
    <dbReference type="NCBI Taxonomy" id="1247861"/>
    <lineage>
        <taxon>Eukaryota</taxon>
        <taxon>Fungi</taxon>
        <taxon>Dikarya</taxon>
        <taxon>Ascomycota</taxon>
        <taxon>Pezizomycotina</taxon>
        <taxon>Sordariomycetes</taxon>
        <taxon>Hypocreomycetidae</taxon>
        <taxon>Hypocreales</taxon>
        <taxon>Ophiocordycipitaceae</taxon>
        <taxon>Purpureocillium</taxon>
    </lineage>
</organism>
<evidence type="ECO:0000313" key="8">
    <source>
        <dbReference type="Proteomes" id="UP001163105"/>
    </source>
</evidence>
<feature type="transmembrane region" description="Helical" evidence="5">
    <location>
        <begin position="105"/>
        <end position="122"/>
    </location>
</feature>
<sequence length="171" mass="18310">MSKVEGNAVLVREEPLRARTLITSRYRDGLEARKSNPDQVFYDAEDLAELDASTIFAPSLQSMMEDVGETDPVKGALQIAIFLLSFAIAPIFLAPLSEIHGRRPILRWGNMVFAAFGIGAGFSKTTAQLSACRFLAGVGGSSSMAVFGGVLSDIWSLRDRAKASAILGTAL</sequence>
<dbReference type="PANTHER" id="PTHR23502">
    <property type="entry name" value="MAJOR FACILITATOR SUPERFAMILY"/>
    <property type="match status" value="1"/>
</dbReference>
<feature type="domain" description="Major facilitator superfamily (MFS) profile" evidence="6">
    <location>
        <begin position="37"/>
        <end position="171"/>
    </location>
</feature>
<keyword evidence="8" id="KW-1185">Reference proteome</keyword>
<name>A0AB34FQT2_9HYPO</name>
<evidence type="ECO:0000256" key="4">
    <source>
        <dbReference type="ARBA" id="ARBA00023136"/>
    </source>
</evidence>
<proteinExistence type="predicted"/>
<dbReference type="Proteomes" id="UP001163105">
    <property type="component" value="Unassembled WGS sequence"/>
</dbReference>
<evidence type="ECO:0000256" key="5">
    <source>
        <dbReference type="SAM" id="Phobius"/>
    </source>
</evidence>
<keyword evidence="4 5" id="KW-0472">Membrane</keyword>
<dbReference type="InterPro" id="IPR011701">
    <property type="entry name" value="MFS"/>
</dbReference>